<feature type="compositionally biased region" description="Basic and acidic residues" evidence="4">
    <location>
        <begin position="1"/>
        <end position="11"/>
    </location>
</feature>
<evidence type="ECO:0000256" key="3">
    <source>
        <dbReference type="ARBA" id="ARBA00023242"/>
    </source>
</evidence>
<keyword evidence="6" id="KW-1185">Reference proteome</keyword>
<evidence type="ECO:0000256" key="4">
    <source>
        <dbReference type="SAM" id="MobiDB-lite"/>
    </source>
</evidence>
<name>A0A7L2A828_LEILU</name>
<dbReference type="PANTHER" id="PTHR23238">
    <property type="entry name" value="RNA BINDING PROTEIN"/>
    <property type="match status" value="1"/>
</dbReference>
<accession>A0A7L2A828</accession>
<comment type="subcellular location">
    <subcellularLocation>
        <location evidence="1">Nucleus</location>
    </subcellularLocation>
</comment>
<evidence type="ECO:0000256" key="1">
    <source>
        <dbReference type="ARBA" id="ARBA00004123"/>
    </source>
</evidence>
<dbReference type="InterPro" id="IPR034870">
    <property type="entry name" value="TET_fam"/>
</dbReference>
<feature type="region of interest" description="Disordered" evidence="4">
    <location>
        <begin position="1"/>
        <end position="53"/>
    </location>
</feature>
<dbReference type="GO" id="GO:0005634">
    <property type="term" value="C:nucleus"/>
    <property type="evidence" value="ECO:0007669"/>
    <property type="project" value="UniProtKB-SubCell"/>
</dbReference>
<evidence type="ECO:0000313" key="6">
    <source>
        <dbReference type="Proteomes" id="UP000524007"/>
    </source>
</evidence>
<reference evidence="5 6" key="1">
    <citation type="submission" date="2019-09" db="EMBL/GenBank/DDBJ databases">
        <title>Bird 10,000 Genomes (B10K) Project - Family phase.</title>
        <authorList>
            <person name="Zhang G."/>
        </authorList>
    </citation>
    <scope>NUCLEOTIDE SEQUENCE [LARGE SCALE GENOMIC DNA]</scope>
    <source>
        <strain evidence="5">B10K-DU-002-43</strain>
        <tissue evidence="5">Muscle</tissue>
    </source>
</reference>
<protein>
    <submittedName>
        <fullName evidence="5">FUS protein</fullName>
    </submittedName>
</protein>
<dbReference type="SUPFAM" id="SSF54928">
    <property type="entry name" value="RNA-binding domain, RBD"/>
    <property type="match status" value="1"/>
</dbReference>
<evidence type="ECO:0000256" key="2">
    <source>
        <dbReference type="ARBA" id="ARBA00022884"/>
    </source>
</evidence>
<proteinExistence type="predicted"/>
<dbReference type="GO" id="GO:0003723">
    <property type="term" value="F:RNA binding"/>
    <property type="evidence" value="ECO:0007669"/>
    <property type="project" value="UniProtKB-KW"/>
</dbReference>
<sequence length="53" mass="5597">MINLYTDRETGKLGGGATVSFDDPPSAKAAIDWGGGETRNPLNSPQNPPHFTP</sequence>
<gene>
    <name evidence="5" type="primary">Fus</name>
    <name evidence="5" type="ORF">LEILUT_R15049</name>
</gene>
<dbReference type="GO" id="GO:0006355">
    <property type="term" value="P:regulation of DNA-templated transcription"/>
    <property type="evidence" value="ECO:0007669"/>
    <property type="project" value="InterPro"/>
</dbReference>
<dbReference type="Proteomes" id="UP000524007">
    <property type="component" value="Unassembled WGS sequence"/>
</dbReference>
<dbReference type="AlphaFoldDB" id="A0A7L2A828"/>
<dbReference type="EMBL" id="VXBY01013554">
    <property type="protein sequence ID" value="NXP43313.1"/>
    <property type="molecule type" value="Genomic_DNA"/>
</dbReference>
<evidence type="ECO:0000313" key="5">
    <source>
        <dbReference type="EMBL" id="NXP43313.1"/>
    </source>
</evidence>
<keyword evidence="3" id="KW-0539">Nucleus</keyword>
<keyword evidence="2" id="KW-0694">RNA-binding</keyword>
<comment type="caution">
    <text evidence="5">The sequence shown here is derived from an EMBL/GenBank/DDBJ whole genome shotgun (WGS) entry which is preliminary data.</text>
</comment>
<dbReference type="InterPro" id="IPR035979">
    <property type="entry name" value="RBD_domain_sf"/>
</dbReference>
<feature type="non-terminal residue" evidence="5">
    <location>
        <position position="1"/>
    </location>
</feature>
<feature type="non-terminal residue" evidence="5">
    <location>
        <position position="53"/>
    </location>
</feature>
<organism evidence="5 6">
    <name type="scientific">Leiothrix lutea</name>
    <name type="common">Red-billed leiothrix</name>
    <name type="synonym">Sylvia lutea</name>
    <dbReference type="NCBI Taxonomy" id="36275"/>
    <lineage>
        <taxon>Eukaryota</taxon>
        <taxon>Metazoa</taxon>
        <taxon>Chordata</taxon>
        <taxon>Craniata</taxon>
        <taxon>Vertebrata</taxon>
        <taxon>Euteleostomi</taxon>
        <taxon>Archelosauria</taxon>
        <taxon>Archosauria</taxon>
        <taxon>Dinosauria</taxon>
        <taxon>Saurischia</taxon>
        <taxon>Theropoda</taxon>
        <taxon>Coelurosauria</taxon>
        <taxon>Aves</taxon>
        <taxon>Neognathae</taxon>
        <taxon>Neoaves</taxon>
        <taxon>Telluraves</taxon>
        <taxon>Australaves</taxon>
        <taxon>Passeriformes</taxon>
        <taxon>Sylvioidea</taxon>
        <taxon>Leiothrichidae</taxon>
        <taxon>Leiothrix</taxon>
    </lineage>
</organism>